<evidence type="ECO:0000256" key="2">
    <source>
        <dbReference type="PIRNR" id="PIRNR006221"/>
    </source>
</evidence>
<dbReference type="AlphaFoldDB" id="A0A7U7GDT0"/>
<sequence>MTDFWIALERHISAVTGQPFTLRQRQPLGGGCINQAWRVGDGQRAFFVKVNTAARLPMFEAEAAGLAELAATRTVRVPKLIGYGVAAGQSWLVLEYLSLVGGGARAMEKLGRQLAALHAQPRTGFGWHRDNTIGATPQPNTYGDDWIEFWRERRLGFQLNLAARNGYTGVLQQQGEQLRVQLDGLFVGCQPTPALLHGDLWSGNADCTADGEPVIFDPAVYQGDREADLAMTELFGGFPESFYVAYREALPLAAGYPQRRTLYNLYHILNHLNLFGGGYRAQAEQMIAQLLAELR</sequence>
<comment type="caution">
    <text evidence="3">The sequence shown here is derived from an EMBL/GenBank/DDBJ whole genome shotgun (WGS) entry which is preliminary data.</text>
</comment>
<keyword evidence="2" id="KW-0418">Kinase</keyword>
<dbReference type="Pfam" id="PF03881">
    <property type="entry name" value="Fructosamin_kin"/>
    <property type="match status" value="1"/>
</dbReference>
<dbReference type="OrthoDB" id="5291879at2"/>
<dbReference type="Gene3D" id="3.90.1200.10">
    <property type="match status" value="1"/>
</dbReference>
<dbReference type="PANTHER" id="PTHR12149:SF8">
    <property type="entry name" value="PROTEIN-RIBULOSAMINE 3-KINASE"/>
    <property type="match status" value="1"/>
</dbReference>
<dbReference type="PANTHER" id="PTHR12149">
    <property type="entry name" value="FRUCTOSAMINE 3 KINASE-RELATED PROTEIN"/>
    <property type="match status" value="1"/>
</dbReference>
<dbReference type="GO" id="GO:0016301">
    <property type="term" value="F:kinase activity"/>
    <property type="evidence" value="ECO:0007669"/>
    <property type="project" value="UniProtKB-UniRule"/>
</dbReference>
<reference evidence="3 4" key="1">
    <citation type="journal article" date="2014" name="ISME J.">
        <title>Candidatus Competibacter-lineage genomes retrieved from metagenomes reveal functional metabolic diversity.</title>
        <authorList>
            <person name="McIlroy S.J."/>
            <person name="Albertsen M."/>
            <person name="Andresen E.K."/>
            <person name="Saunders A.M."/>
            <person name="Kristiansen R."/>
            <person name="Stokholm-Bjerregaard M."/>
            <person name="Nielsen K.L."/>
            <person name="Nielsen P.H."/>
        </authorList>
    </citation>
    <scope>NUCLEOTIDE SEQUENCE [LARGE SCALE GENOMIC DNA]</scope>
    <source>
        <strain evidence="3 4">Run_B_J11</strain>
    </source>
</reference>
<dbReference type="Gene3D" id="3.30.200.20">
    <property type="entry name" value="Phosphorylase Kinase, domain 1"/>
    <property type="match status" value="1"/>
</dbReference>
<evidence type="ECO:0008006" key="5">
    <source>
        <dbReference type="Google" id="ProtNLM"/>
    </source>
</evidence>
<dbReference type="SUPFAM" id="SSF56112">
    <property type="entry name" value="Protein kinase-like (PK-like)"/>
    <property type="match status" value="1"/>
</dbReference>
<dbReference type="PIRSF" id="PIRSF006221">
    <property type="entry name" value="Ketosamine-3-kinase"/>
    <property type="match status" value="1"/>
</dbReference>
<dbReference type="InterPro" id="IPR016477">
    <property type="entry name" value="Fructo-/Ketosamine-3-kinase"/>
</dbReference>
<gene>
    <name evidence="3" type="ORF">BN874_470004</name>
</gene>
<dbReference type="InterPro" id="IPR011009">
    <property type="entry name" value="Kinase-like_dom_sf"/>
</dbReference>
<proteinExistence type="inferred from homology"/>
<name>A0A7U7GDT0_9GAMM</name>
<dbReference type="RefSeq" id="WP_034435182.1">
    <property type="nucleotide sequence ID" value="NZ_CBTK010000262.1"/>
</dbReference>
<protein>
    <recommendedName>
        <fullName evidence="5">Fructosamine kinase family protein</fullName>
    </recommendedName>
</protein>
<comment type="similarity">
    <text evidence="1 2">Belongs to the fructosamine kinase family.</text>
</comment>
<evidence type="ECO:0000256" key="1">
    <source>
        <dbReference type="ARBA" id="ARBA00009460"/>
    </source>
</evidence>
<dbReference type="Proteomes" id="UP000019184">
    <property type="component" value="Unassembled WGS sequence"/>
</dbReference>
<organism evidence="3 4">
    <name type="scientific">Candidatus Contendobacter odensis Run_B_J11</name>
    <dbReference type="NCBI Taxonomy" id="1400861"/>
    <lineage>
        <taxon>Bacteria</taxon>
        <taxon>Pseudomonadati</taxon>
        <taxon>Pseudomonadota</taxon>
        <taxon>Gammaproteobacteria</taxon>
        <taxon>Candidatus Competibacteraceae</taxon>
        <taxon>Candidatus Contendibacter</taxon>
    </lineage>
</organism>
<evidence type="ECO:0000313" key="3">
    <source>
        <dbReference type="EMBL" id="CDH46497.1"/>
    </source>
</evidence>
<accession>A0A7U7GDT0</accession>
<evidence type="ECO:0000313" key="4">
    <source>
        <dbReference type="Proteomes" id="UP000019184"/>
    </source>
</evidence>
<dbReference type="EMBL" id="CBTK010000262">
    <property type="protein sequence ID" value="CDH46497.1"/>
    <property type="molecule type" value="Genomic_DNA"/>
</dbReference>
<keyword evidence="2" id="KW-0808">Transferase</keyword>
<keyword evidence="4" id="KW-1185">Reference proteome</keyword>